<dbReference type="InterPro" id="IPR036271">
    <property type="entry name" value="Tet_transcr_reg_TetR-rel_C_sf"/>
</dbReference>
<dbReference type="SUPFAM" id="SSF48498">
    <property type="entry name" value="Tetracyclin repressor-like, C-terminal domain"/>
    <property type="match status" value="1"/>
</dbReference>
<keyword evidence="2 4" id="KW-0238">DNA-binding</keyword>
<dbReference type="SUPFAM" id="SSF46689">
    <property type="entry name" value="Homeodomain-like"/>
    <property type="match status" value="1"/>
</dbReference>
<evidence type="ECO:0000256" key="2">
    <source>
        <dbReference type="ARBA" id="ARBA00023125"/>
    </source>
</evidence>
<accession>A0A853A2M9</accession>
<protein>
    <submittedName>
        <fullName evidence="7">AcrR family transcriptional regulator</fullName>
    </submittedName>
</protein>
<dbReference type="EMBL" id="JACBZD010000002">
    <property type="protein sequence ID" value="NYI07720.1"/>
    <property type="molecule type" value="Genomic_DNA"/>
</dbReference>
<dbReference type="AlphaFoldDB" id="A0A853A2M9"/>
<dbReference type="PROSITE" id="PS50977">
    <property type="entry name" value="HTH_TETR_2"/>
    <property type="match status" value="1"/>
</dbReference>
<sequence length="275" mass="29458">MAERRRHAETALLLWGPRVRPARGPKPTLDLDRIARAGIEIADAEGLAELSMQRVAAQLGVTKMALYRYVPGKAELIALMVDAAIGPYPEPEPERAEPGQVESGQAESARGESAWVASGQAAADDGRPGGDWREQLEDWARRLITLFLRHPWALEATVGPRLMGPAELSWLERAVAALEGTGLTGAERMDAAVLLVGHVRSIAQQAHAAGPAGDPEAQLGPLLAEVMREHGERFPALSEAIASAARPGAGDQAWEFGLQRILDGLAVLIHQRTTP</sequence>
<name>A0A853A2M9_9ACTN</name>
<evidence type="ECO:0000256" key="5">
    <source>
        <dbReference type="SAM" id="MobiDB-lite"/>
    </source>
</evidence>
<dbReference type="GO" id="GO:0045892">
    <property type="term" value="P:negative regulation of DNA-templated transcription"/>
    <property type="evidence" value="ECO:0007669"/>
    <property type="project" value="InterPro"/>
</dbReference>
<evidence type="ECO:0000259" key="6">
    <source>
        <dbReference type="PROSITE" id="PS50977"/>
    </source>
</evidence>
<dbReference type="Gene3D" id="1.10.10.60">
    <property type="entry name" value="Homeodomain-like"/>
    <property type="match status" value="1"/>
</dbReference>
<dbReference type="Gene3D" id="1.10.357.10">
    <property type="entry name" value="Tetracycline Repressor, domain 2"/>
    <property type="match status" value="1"/>
</dbReference>
<keyword evidence="8" id="KW-1185">Reference proteome</keyword>
<dbReference type="GO" id="GO:0003700">
    <property type="term" value="F:DNA-binding transcription factor activity"/>
    <property type="evidence" value="ECO:0007669"/>
    <property type="project" value="TreeGrafter"/>
</dbReference>
<keyword evidence="3" id="KW-0804">Transcription</keyword>
<evidence type="ECO:0000256" key="3">
    <source>
        <dbReference type="ARBA" id="ARBA00023163"/>
    </source>
</evidence>
<comment type="caution">
    <text evidence="7">The sequence shown here is derived from an EMBL/GenBank/DDBJ whole genome shotgun (WGS) entry which is preliminary data.</text>
</comment>
<reference evidence="7 8" key="1">
    <citation type="submission" date="2020-07" db="EMBL/GenBank/DDBJ databases">
        <title>Sequencing the genomes of 1000 actinobacteria strains.</title>
        <authorList>
            <person name="Klenk H.-P."/>
        </authorList>
    </citation>
    <scope>NUCLEOTIDE SEQUENCE [LARGE SCALE GENOMIC DNA]</scope>
    <source>
        <strain evidence="7 8">DSM 42178</strain>
    </source>
</reference>
<dbReference type="Proteomes" id="UP000567795">
    <property type="component" value="Unassembled WGS sequence"/>
</dbReference>
<feature type="domain" description="HTH tetR-type" evidence="6">
    <location>
        <begin position="28"/>
        <end position="88"/>
    </location>
</feature>
<dbReference type="InterPro" id="IPR050109">
    <property type="entry name" value="HTH-type_TetR-like_transc_reg"/>
</dbReference>
<evidence type="ECO:0000313" key="7">
    <source>
        <dbReference type="EMBL" id="NYI07720.1"/>
    </source>
</evidence>
<dbReference type="Pfam" id="PF00440">
    <property type="entry name" value="TetR_N"/>
    <property type="match status" value="1"/>
</dbReference>
<keyword evidence="1" id="KW-0805">Transcription regulation</keyword>
<organism evidence="7 8">
    <name type="scientific">Allostreptomyces psammosilenae</name>
    <dbReference type="NCBI Taxonomy" id="1892865"/>
    <lineage>
        <taxon>Bacteria</taxon>
        <taxon>Bacillati</taxon>
        <taxon>Actinomycetota</taxon>
        <taxon>Actinomycetes</taxon>
        <taxon>Kitasatosporales</taxon>
        <taxon>Streptomycetaceae</taxon>
        <taxon>Allostreptomyces</taxon>
    </lineage>
</organism>
<feature type="DNA-binding region" description="H-T-H motif" evidence="4">
    <location>
        <begin position="51"/>
        <end position="70"/>
    </location>
</feature>
<proteinExistence type="predicted"/>
<dbReference type="InterPro" id="IPR001647">
    <property type="entry name" value="HTH_TetR"/>
</dbReference>
<dbReference type="PANTHER" id="PTHR30055">
    <property type="entry name" value="HTH-TYPE TRANSCRIPTIONAL REGULATOR RUTR"/>
    <property type="match status" value="1"/>
</dbReference>
<dbReference type="InterPro" id="IPR004111">
    <property type="entry name" value="Repressor_TetR_C"/>
</dbReference>
<evidence type="ECO:0000313" key="8">
    <source>
        <dbReference type="Proteomes" id="UP000567795"/>
    </source>
</evidence>
<feature type="region of interest" description="Disordered" evidence="5">
    <location>
        <begin position="89"/>
        <end position="132"/>
    </location>
</feature>
<evidence type="ECO:0000256" key="1">
    <source>
        <dbReference type="ARBA" id="ARBA00023015"/>
    </source>
</evidence>
<dbReference type="GO" id="GO:0000976">
    <property type="term" value="F:transcription cis-regulatory region binding"/>
    <property type="evidence" value="ECO:0007669"/>
    <property type="project" value="TreeGrafter"/>
</dbReference>
<dbReference type="Pfam" id="PF02909">
    <property type="entry name" value="TetR_C_1"/>
    <property type="match status" value="1"/>
</dbReference>
<evidence type="ECO:0000256" key="4">
    <source>
        <dbReference type="PROSITE-ProRule" id="PRU00335"/>
    </source>
</evidence>
<dbReference type="PANTHER" id="PTHR30055:SF151">
    <property type="entry name" value="TRANSCRIPTIONAL REGULATORY PROTEIN"/>
    <property type="match status" value="1"/>
</dbReference>
<dbReference type="RefSeq" id="WP_179816677.1">
    <property type="nucleotide sequence ID" value="NZ_JACBZD010000002.1"/>
</dbReference>
<dbReference type="InterPro" id="IPR009057">
    <property type="entry name" value="Homeodomain-like_sf"/>
</dbReference>
<gene>
    <name evidence="7" type="ORF">FHU37_004749</name>
</gene>